<dbReference type="EMBL" id="SJPX01000006">
    <property type="protein sequence ID" value="TWU46733.1"/>
    <property type="molecule type" value="Genomic_DNA"/>
</dbReference>
<comment type="caution">
    <text evidence="1">The sequence shown here is derived from an EMBL/GenBank/DDBJ whole genome shotgun (WGS) entry which is preliminary data.</text>
</comment>
<dbReference type="AlphaFoldDB" id="A0A5C6EAI8"/>
<sequence>MSHGIFAKQAGTAAAYEAARLATSTGGTEIAARQRADEVLNAMNIDGGTVQITPEVNATMSRGTVVTVTVQIPSELNSGGLNFIMPPRQITTSIAMVKL</sequence>
<keyword evidence="2" id="KW-1185">Reference proteome</keyword>
<gene>
    <name evidence="1" type="ORF">Poly59_57060</name>
</gene>
<evidence type="ECO:0000313" key="2">
    <source>
        <dbReference type="Proteomes" id="UP000317977"/>
    </source>
</evidence>
<dbReference type="Proteomes" id="UP000317977">
    <property type="component" value="Unassembled WGS sequence"/>
</dbReference>
<accession>A0A5C6EAI8</accession>
<evidence type="ECO:0000313" key="1">
    <source>
        <dbReference type="EMBL" id="TWU46733.1"/>
    </source>
</evidence>
<organism evidence="1 2">
    <name type="scientific">Rubripirellula reticaptiva</name>
    <dbReference type="NCBI Taxonomy" id="2528013"/>
    <lineage>
        <taxon>Bacteria</taxon>
        <taxon>Pseudomonadati</taxon>
        <taxon>Planctomycetota</taxon>
        <taxon>Planctomycetia</taxon>
        <taxon>Pirellulales</taxon>
        <taxon>Pirellulaceae</taxon>
        <taxon>Rubripirellula</taxon>
    </lineage>
</organism>
<protein>
    <submittedName>
        <fullName evidence="1">Uncharacterized protein</fullName>
    </submittedName>
</protein>
<reference evidence="1 2" key="1">
    <citation type="submission" date="2019-02" db="EMBL/GenBank/DDBJ databases">
        <title>Deep-cultivation of Planctomycetes and their phenomic and genomic characterization uncovers novel biology.</title>
        <authorList>
            <person name="Wiegand S."/>
            <person name="Jogler M."/>
            <person name="Boedeker C."/>
            <person name="Pinto D."/>
            <person name="Vollmers J."/>
            <person name="Rivas-Marin E."/>
            <person name="Kohn T."/>
            <person name="Peeters S.H."/>
            <person name="Heuer A."/>
            <person name="Rast P."/>
            <person name="Oberbeckmann S."/>
            <person name="Bunk B."/>
            <person name="Jeske O."/>
            <person name="Meyerdierks A."/>
            <person name="Storesund J.E."/>
            <person name="Kallscheuer N."/>
            <person name="Luecker S."/>
            <person name="Lage O.M."/>
            <person name="Pohl T."/>
            <person name="Merkel B.J."/>
            <person name="Hornburger P."/>
            <person name="Mueller R.-W."/>
            <person name="Bruemmer F."/>
            <person name="Labrenz M."/>
            <person name="Spormann A.M."/>
            <person name="Op Den Camp H."/>
            <person name="Overmann J."/>
            <person name="Amann R."/>
            <person name="Jetten M.S.M."/>
            <person name="Mascher T."/>
            <person name="Medema M.H."/>
            <person name="Devos D.P."/>
            <person name="Kaster A.-K."/>
            <person name="Ovreas L."/>
            <person name="Rohde M."/>
            <person name="Galperin M.Y."/>
            <person name="Jogler C."/>
        </authorList>
    </citation>
    <scope>NUCLEOTIDE SEQUENCE [LARGE SCALE GENOMIC DNA]</scope>
    <source>
        <strain evidence="1 2">Poly59</strain>
    </source>
</reference>
<proteinExistence type="predicted"/>
<name>A0A5C6EAI8_9BACT</name>